<dbReference type="EMBL" id="JAAALK010000080">
    <property type="protein sequence ID" value="KAG8091346.1"/>
    <property type="molecule type" value="Genomic_DNA"/>
</dbReference>
<feature type="region of interest" description="Disordered" evidence="1">
    <location>
        <begin position="18"/>
        <end position="58"/>
    </location>
</feature>
<name>A0A8J6BRV8_ZIZPA</name>
<dbReference type="PANTHER" id="PTHR33676">
    <property type="entry name" value="COLD REGULATED PROTEIN 27"/>
    <property type="match status" value="1"/>
</dbReference>
<protein>
    <submittedName>
        <fullName evidence="2">Uncharacterized protein</fullName>
    </submittedName>
</protein>
<feature type="region of interest" description="Disordered" evidence="1">
    <location>
        <begin position="304"/>
        <end position="343"/>
    </location>
</feature>
<dbReference type="OrthoDB" id="1923282at2759"/>
<reference evidence="2" key="2">
    <citation type="submission" date="2021-02" db="EMBL/GenBank/DDBJ databases">
        <authorList>
            <person name="Kimball J.A."/>
            <person name="Haas M.W."/>
            <person name="Macchietto M."/>
            <person name="Kono T."/>
            <person name="Duquette J."/>
            <person name="Shao M."/>
        </authorList>
    </citation>
    <scope>NUCLEOTIDE SEQUENCE</scope>
    <source>
        <tissue evidence="2">Fresh leaf tissue</tissue>
    </source>
</reference>
<feature type="region of interest" description="Disordered" evidence="1">
    <location>
        <begin position="91"/>
        <end position="124"/>
    </location>
</feature>
<proteinExistence type="predicted"/>
<reference evidence="2" key="1">
    <citation type="journal article" date="2021" name="bioRxiv">
        <title>Whole Genome Assembly and Annotation of Northern Wild Rice, Zizania palustris L., Supports a Whole Genome Duplication in the Zizania Genus.</title>
        <authorList>
            <person name="Haas M."/>
            <person name="Kono T."/>
            <person name="Macchietto M."/>
            <person name="Millas R."/>
            <person name="McGilp L."/>
            <person name="Shao M."/>
            <person name="Duquette J."/>
            <person name="Hirsch C.N."/>
            <person name="Kimball J."/>
        </authorList>
    </citation>
    <scope>NUCLEOTIDE SEQUENCE</scope>
    <source>
        <tissue evidence="2">Fresh leaf tissue</tissue>
    </source>
</reference>
<evidence type="ECO:0000313" key="3">
    <source>
        <dbReference type="Proteomes" id="UP000729402"/>
    </source>
</evidence>
<keyword evidence="3" id="KW-1185">Reference proteome</keyword>
<dbReference type="Proteomes" id="UP000729402">
    <property type="component" value="Unassembled WGS sequence"/>
</dbReference>
<evidence type="ECO:0000256" key="1">
    <source>
        <dbReference type="SAM" id="MobiDB-lite"/>
    </source>
</evidence>
<dbReference type="PANTHER" id="PTHR33676:SF12">
    <property type="entry name" value="EXPRESSED PROTEIN"/>
    <property type="match status" value="1"/>
</dbReference>
<dbReference type="InterPro" id="IPR044678">
    <property type="entry name" value="COR27/28"/>
</dbReference>
<evidence type="ECO:0000313" key="2">
    <source>
        <dbReference type="EMBL" id="KAG8091346.1"/>
    </source>
</evidence>
<dbReference type="GO" id="GO:0042752">
    <property type="term" value="P:regulation of circadian rhythm"/>
    <property type="evidence" value="ECO:0007669"/>
    <property type="project" value="InterPro"/>
</dbReference>
<organism evidence="2 3">
    <name type="scientific">Zizania palustris</name>
    <name type="common">Northern wild rice</name>
    <dbReference type="NCBI Taxonomy" id="103762"/>
    <lineage>
        <taxon>Eukaryota</taxon>
        <taxon>Viridiplantae</taxon>
        <taxon>Streptophyta</taxon>
        <taxon>Embryophyta</taxon>
        <taxon>Tracheophyta</taxon>
        <taxon>Spermatophyta</taxon>
        <taxon>Magnoliopsida</taxon>
        <taxon>Liliopsida</taxon>
        <taxon>Poales</taxon>
        <taxon>Poaceae</taxon>
        <taxon>BOP clade</taxon>
        <taxon>Oryzoideae</taxon>
        <taxon>Oryzeae</taxon>
        <taxon>Zizaniinae</taxon>
        <taxon>Zizania</taxon>
    </lineage>
</organism>
<gene>
    <name evidence="2" type="ORF">GUJ93_ZPchr0012g19801</name>
</gene>
<sequence>MYPRIKTGLVFPKRIPNGSGFLKVPNPSPTCRSDRQSPTRRSFSAAWAPPDSGSSAAGRENIGAEIFSATRHTTGTPRVKYSHVGVKARATGPTSAFRPGHFSPPDLSPSPPPPPDLHPPRRRRGRGYIFRRRLLLELLTRDCPMGDVSLNRPINAKPLPVRVSKGDQLLDLMSDGWTNERHSLYISSMEASFMEQLYGSEHHGHDTNKSHVGGSNDFWVLQEGVRNNLRSARNNAHVHDGGTSCFPDNPWIRRYRPRNAGVDHHSYGVGISVDDDESGTDTIRERVRTHGREAKNCVGDMLDDKSTEVSDQNFADEDTEVNAEPCKRRRPTHSIAAPNGQMN</sequence>
<dbReference type="AlphaFoldDB" id="A0A8J6BRV8"/>
<dbReference type="GO" id="GO:0009409">
    <property type="term" value="P:response to cold"/>
    <property type="evidence" value="ECO:0007669"/>
    <property type="project" value="InterPro"/>
</dbReference>
<accession>A0A8J6BRV8</accession>
<feature type="compositionally biased region" description="Pro residues" evidence="1">
    <location>
        <begin position="106"/>
        <end position="117"/>
    </location>
</feature>
<comment type="caution">
    <text evidence="2">The sequence shown here is derived from an EMBL/GenBank/DDBJ whole genome shotgun (WGS) entry which is preliminary data.</text>
</comment>